<keyword evidence="6" id="KW-1185">Reference proteome</keyword>
<dbReference type="GO" id="GO:1902201">
    <property type="term" value="P:negative regulation of bacterial-type flagellum-dependent cell motility"/>
    <property type="evidence" value="ECO:0007669"/>
    <property type="project" value="TreeGrafter"/>
</dbReference>
<dbReference type="AlphaFoldDB" id="A0A6A7Y0S4"/>
<accession>A0A6A7Y0S4</accession>
<protein>
    <recommendedName>
        <fullName evidence="1">diguanylate cyclase</fullName>
        <ecNumber evidence="1">2.7.7.65</ecNumber>
    </recommendedName>
</protein>
<dbReference type="InterPro" id="IPR029787">
    <property type="entry name" value="Nucleotide_cyclase"/>
</dbReference>
<reference evidence="5 6" key="1">
    <citation type="submission" date="2019-09" db="EMBL/GenBank/DDBJ databases">
        <title>Segnochrobactrum spirostomi gen. nov., sp. nov., isolated from the ciliate Spirostomum cf. yagiui and description of a novel family, Segnochrobactraceae fam. nov. within the order Rhizobiales of the class Alphaproteobacteria.</title>
        <authorList>
            <person name="Akter S."/>
            <person name="Shazib S.U.A."/>
            <person name="Shin M.K."/>
        </authorList>
    </citation>
    <scope>NUCLEOTIDE SEQUENCE [LARGE SCALE GENOMIC DNA]</scope>
    <source>
        <strain evidence="5 6">Sp-1</strain>
    </source>
</reference>
<dbReference type="Pfam" id="PF00990">
    <property type="entry name" value="GGDEF"/>
    <property type="match status" value="1"/>
</dbReference>
<evidence type="ECO:0000313" key="6">
    <source>
        <dbReference type="Proteomes" id="UP000332515"/>
    </source>
</evidence>
<dbReference type="PANTHER" id="PTHR45138">
    <property type="entry name" value="REGULATORY COMPONENTS OF SENSORY TRANSDUCTION SYSTEM"/>
    <property type="match status" value="1"/>
</dbReference>
<dbReference type="GO" id="GO:0043709">
    <property type="term" value="P:cell adhesion involved in single-species biofilm formation"/>
    <property type="evidence" value="ECO:0007669"/>
    <property type="project" value="TreeGrafter"/>
</dbReference>
<dbReference type="NCBIfam" id="TIGR00254">
    <property type="entry name" value="GGDEF"/>
    <property type="match status" value="1"/>
</dbReference>
<sequence>MLHSPKCANFATNYNIYNAEHWIFSNYRESIPDSFVFFHRHSARASTWPPWRIRSRPREQERSIEAAQTISCSGRSRFFRLRHAARTRERPAPRQPGRSLVRLDRACHRPGRGEGRGRVAEEDVAMTSEPMKPVSSNLTAAFDWMDLVGVPVLLIERDTLLVKGANRAAQARFGPNRLGALPRPFRNLAADGGAAALAAAFAAIARGETDPDAVEPVFFCQLNECVRCFRFKLAPFPPSPDLTVATMIEVQPQASGDWRNRLEEILDLLPVGVEIYDDGFNALFFNRKADDLFLYPERPVLQHDDWFELGFPDPDERARRYAEWQDRVENARRHRDRVEITEWNMRCRDGRNHVVQFLIRFVGDTFLIVQWDVTEQRALEAELSRLARRDSLTGVPNRRALLEVAEATFAAQQPFSLLMLDIDHFKAINDRYGHPAGDDVIRAVAARCGGTLREGDILARFGGEEFAVLLPNTSPPRPVTCPNGCSPPSRHAPSPSARWRSPSGSASAAPRADRTIYAWRISSPAPTPRSTRRRDRAAAARWSLTEKQRRERGNPAQGMK</sequence>
<evidence type="ECO:0000256" key="3">
    <source>
        <dbReference type="SAM" id="MobiDB-lite"/>
    </source>
</evidence>
<gene>
    <name evidence="5" type="ORF">F0357_05975</name>
</gene>
<dbReference type="EC" id="2.7.7.65" evidence="1"/>
<feature type="compositionally biased region" description="Basic and acidic residues" evidence="3">
    <location>
        <begin position="544"/>
        <end position="553"/>
    </location>
</feature>
<dbReference type="GO" id="GO:0052621">
    <property type="term" value="F:diguanylate cyclase activity"/>
    <property type="evidence" value="ECO:0007669"/>
    <property type="project" value="UniProtKB-EC"/>
</dbReference>
<dbReference type="SUPFAM" id="SSF55073">
    <property type="entry name" value="Nucleotide cyclase"/>
    <property type="match status" value="1"/>
</dbReference>
<dbReference type="InterPro" id="IPR043128">
    <property type="entry name" value="Rev_trsase/Diguanyl_cyclase"/>
</dbReference>
<dbReference type="PANTHER" id="PTHR45138:SF9">
    <property type="entry name" value="DIGUANYLATE CYCLASE DGCM-RELATED"/>
    <property type="match status" value="1"/>
</dbReference>
<dbReference type="Gene3D" id="3.30.70.270">
    <property type="match status" value="1"/>
</dbReference>
<evidence type="ECO:0000259" key="4">
    <source>
        <dbReference type="PROSITE" id="PS50887"/>
    </source>
</evidence>
<organism evidence="5 6">
    <name type="scientific">Segnochrobactrum spirostomi</name>
    <dbReference type="NCBI Taxonomy" id="2608987"/>
    <lineage>
        <taxon>Bacteria</taxon>
        <taxon>Pseudomonadati</taxon>
        <taxon>Pseudomonadota</taxon>
        <taxon>Alphaproteobacteria</taxon>
        <taxon>Hyphomicrobiales</taxon>
        <taxon>Segnochrobactraceae</taxon>
        <taxon>Segnochrobactrum</taxon>
    </lineage>
</organism>
<dbReference type="GO" id="GO:0005886">
    <property type="term" value="C:plasma membrane"/>
    <property type="evidence" value="ECO:0007669"/>
    <property type="project" value="TreeGrafter"/>
</dbReference>
<feature type="domain" description="GGDEF" evidence="4">
    <location>
        <begin position="413"/>
        <end position="547"/>
    </location>
</feature>
<dbReference type="EMBL" id="VWNA01000001">
    <property type="protein sequence ID" value="MQT12216.1"/>
    <property type="molecule type" value="Genomic_DNA"/>
</dbReference>
<feature type="region of interest" description="Disordered" evidence="3">
    <location>
        <begin position="471"/>
        <end position="560"/>
    </location>
</feature>
<dbReference type="PROSITE" id="PS50887">
    <property type="entry name" value="GGDEF"/>
    <property type="match status" value="1"/>
</dbReference>
<dbReference type="InterPro" id="IPR000160">
    <property type="entry name" value="GGDEF_dom"/>
</dbReference>
<dbReference type="InterPro" id="IPR035965">
    <property type="entry name" value="PAS-like_dom_sf"/>
</dbReference>
<dbReference type="CDD" id="cd01949">
    <property type="entry name" value="GGDEF"/>
    <property type="match status" value="1"/>
</dbReference>
<evidence type="ECO:0000313" key="5">
    <source>
        <dbReference type="EMBL" id="MQT12216.1"/>
    </source>
</evidence>
<feature type="compositionally biased region" description="Low complexity" evidence="3">
    <location>
        <begin position="486"/>
        <end position="510"/>
    </location>
</feature>
<dbReference type="InterPro" id="IPR050469">
    <property type="entry name" value="Diguanylate_Cyclase"/>
</dbReference>
<comment type="caution">
    <text evidence="5">The sequence shown here is derived from an EMBL/GenBank/DDBJ whole genome shotgun (WGS) entry which is preliminary data.</text>
</comment>
<evidence type="ECO:0000256" key="2">
    <source>
        <dbReference type="ARBA" id="ARBA00034247"/>
    </source>
</evidence>
<dbReference type="SMART" id="SM00267">
    <property type="entry name" value="GGDEF"/>
    <property type="match status" value="1"/>
</dbReference>
<proteinExistence type="predicted"/>
<name>A0A6A7Y0S4_9HYPH</name>
<dbReference type="Gene3D" id="3.30.450.20">
    <property type="entry name" value="PAS domain"/>
    <property type="match status" value="1"/>
</dbReference>
<evidence type="ECO:0000256" key="1">
    <source>
        <dbReference type="ARBA" id="ARBA00012528"/>
    </source>
</evidence>
<dbReference type="SUPFAM" id="SSF55785">
    <property type="entry name" value="PYP-like sensor domain (PAS domain)"/>
    <property type="match status" value="1"/>
</dbReference>
<comment type="catalytic activity">
    <reaction evidence="2">
        <text>2 GTP = 3',3'-c-di-GMP + 2 diphosphate</text>
        <dbReference type="Rhea" id="RHEA:24898"/>
        <dbReference type="ChEBI" id="CHEBI:33019"/>
        <dbReference type="ChEBI" id="CHEBI:37565"/>
        <dbReference type="ChEBI" id="CHEBI:58805"/>
        <dbReference type="EC" id="2.7.7.65"/>
    </reaction>
</comment>
<dbReference type="Proteomes" id="UP000332515">
    <property type="component" value="Unassembled WGS sequence"/>
</dbReference>